<evidence type="ECO:0000256" key="5">
    <source>
        <dbReference type="ARBA" id="ARBA00022989"/>
    </source>
</evidence>
<feature type="transmembrane region" description="Helical" evidence="8">
    <location>
        <begin position="167"/>
        <end position="190"/>
    </location>
</feature>
<organism evidence="9 10">
    <name type="scientific">Sporomusa malonica</name>
    <dbReference type="NCBI Taxonomy" id="112901"/>
    <lineage>
        <taxon>Bacteria</taxon>
        <taxon>Bacillati</taxon>
        <taxon>Bacillota</taxon>
        <taxon>Negativicutes</taxon>
        <taxon>Selenomonadales</taxon>
        <taxon>Sporomusaceae</taxon>
        <taxon>Sporomusa</taxon>
    </lineage>
</organism>
<keyword evidence="3 7" id="KW-0813">Transport</keyword>
<keyword evidence="6 8" id="KW-0472">Membrane</keyword>
<keyword evidence="10" id="KW-1185">Reference proteome</keyword>
<feature type="transmembrane region" description="Helical" evidence="8">
    <location>
        <begin position="6"/>
        <end position="28"/>
    </location>
</feature>
<keyword evidence="5 8" id="KW-1133">Transmembrane helix</keyword>
<dbReference type="Pfam" id="PF00230">
    <property type="entry name" value="MIP"/>
    <property type="match status" value="1"/>
</dbReference>
<sequence>MTTPYLGEFLGVATLIFFGNGVVANSLLKLSKAEGAGWFNIITGWMVGVGMGVYVAIACGAPQADINPAVTFAKLLNGVYTTPEALMIMISQVAGGFVGGCMTYLFFRGHWELTEDQGIKLAIFCTGPAIRNYGQNLLCEIMATVALIFIIFAMFSKPVGGMAPGFGPFMVAVLVWGLGSSIGGTTGYAMNPARDLGPRLAHAFCPIPGKGSSDWAYAWVPVVGPFIGGGIAFALAKGIGIL</sequence>
<feature type="transmembrane region" description="Helical" evidence="8">
    <location>
        <begin position="35"/>
        <end position="57"/>
    </location>
</feature>
<accession>A0A1W1YF85</accession>
<evidence type="ECO:0000313" key="10">
    <source>
        <dbReference type="Proteomes" id="UP000192738"/>
    </source>
</evidence>
<dbReference type="EMBL" id="FWXI01000001">
    <property type="protein sequence ID" value="SMC34802.1"/>
    <property type="molecule type" value="Genomic_DNA"/>
</dbReference>
<dbReference type="PRINTS" id="PR00783">
    <property type="entry name" value="MINTRINSICP"/>
</dbReference>
<dbReference type="RefSeq" id="WP_084573797.1">
    <property type="nucleotide sequence ID" value="NZ_CP155572.1"/>
</dbReference>
<feature type="transmembrane region" description="Helical" evidence="8">
    <location>
        <begin position="137"/>
        <end position="155"/>
    </location>
</feature>
<dbReference type="SUPFAM" id="SSF81338">
    <property type="entry name" value="Aquaporin-like"/>
    <property type="match status" value="1"/>
</dbReference>
<proteinExistence type="inferred from homology"/>
<evidence type="ECO:0000256" key="6">
    <source>
        <dbReference type="ARBA" id="ARBA00023136"/>
    </source>
</evidence>
<dbReference type="GO" id="GO:0015254">
    <property type="term" value="F:glycerol channel activity"/>
    <property type="evidence" value="ECO:0007669"/>
    <property type="project" value="TreeGrafter"/>
</dbReference>
<evidence type="ECO:0000256" key="4">
    <source>
        <dbReference type="ARBA" id="ARBA00022692"/>
    </source>
</evidence>
<evidence type="ECO:0000256" key="3">
    <source>
        <dbReference type="ARBA" id="ARBA00022448"/>
    </source>
</evidence>
<evidence type="ECO:0000256" key="7">
    <source>
        <dbReference type="RuleBase" id="RU000477"/>
    </source>
</evidence>
<evidence type="ECO:0000256" key="1">
    <source>
        <dbReference type="ARBA" id="ARBA00004141"/>
    </source>
</evidence>
<dbReference type="GO" id="GO:0005886">
    <property type="term" value="C:plasma membrane"/>
    <property type="evidence" value="ECO:0007669"/>
    <property type="project" value="TreeGrafter"/>
</dbReference>
<evidence type="ECO:0000313" key="9">
    <source>
        <dbReference type="EMBL" id="SMC34802.1"/>
    </source>
</evidence>
<dbReference type="Proteomes" id="UP000192738">
    <property type="component" value="Unassembled WGS sequence"/>
</dbReference>
<dbReference type="Gene3D" id="1.20.1080.10">
    <property type="entry name" value="Glycerol uptake facilitator protein"/>
    <property type="match status" value="1"/>
</dbReference>
<dbReference type="OrthoDB" id="9807293at2"/>
<dbReference type="InterPro" id="IPR050363">
    <property type="entry name" value="MIP/Aquaporin"/>
</dbReference>
<keyword evidence="4 7" id="KW-0812">Transmembrane</keyword>
<protein>
    <submittedName>
        <fullName evidence="9">Glycerol uptake facilitator protein</fullName>
    </submittedName>
</protein>
<comment type="similarity">
    <text evidence="2 7">Belongs to the MIP/aquaporin (TC 1.A.8) family.</text>
</comment>
<reference evidence="9 10" key="1">
    <citation type="submission" date="2017-04" db="EMBL/GenBank/DDBJ databases">
        <authorList>
            <person name="Afonso C.L."/>
            <person name="Miller P.J."/>
            <person name="Scott M.A."/>
            <person name="Spackman E."/>
            <person name="Goraichik I."/>
            <person name="Dimitrov K.M."/>
            <person name="Suarez D.L."/>
            <person name="Swayne D.E."/>
        </authorList>
    </citation>
    <scope>NUCLEOTIDE SEQUENCE [LARGE SCALE GENOMIC DNA]</scope>
    <source>
        <strain evidence="9 10">DSM 5090</strain>
    </source>
</reference>
<dbReference type="AlphaFoldDB" id="A0A1W1YF85"/>
<dbReference type="STRING" id="112901.SAMN04488500_101284"/>
<dbReference type="PANTHER" id="PTHR43829">
    <property type="entry name" value="AQUAPORIN OR AQUAGLYCEROPORIN RELATED"/>
    <property type="match status" value="1"/>
</dbReference>
<dbReference type="InterPro" id="IPR023271">
    <property type="entry name" value="Aquaporin-like"/>
</dbReference>
<name>A0A1W1YF85_9FIRM</name>
<evidence type="ECO:0000256" key="2">
    <source>
        <dbReference type="ARBA" id="ARBA00006175"/>
    </source>
</evidence>
<comment type="subcellular location">
    <subcellularLocation>
        <location evidence="1">Membrane</location>
        <topology evidence="1">Multi-pass membrane protein</topology>
    </subcellularLocation>
</comment>
<gene>
    <name evidence="9" type="ORF">SAMN04488500_101284</name>
</gene>
<feature type="transmembrane region" description="Helical" evidence="8">
    <location>
        <begin position="85"/>
        <end position="107"/>
    </location>
</feature>
<dbReference type="InterPro" id="IPR000425">
    <property type="entry name" value="MIP"/>
</dbReference>
<evidence type="ECO:0000256" key="8">
    <source>
        <dbReference type="SAM" id="Phobius"/>
    </source>
</evidence>
<dbReference type="PANTHER" id="PTHR43829:SF9">
    <property type="entry name" value="AQUAPORIN-9"/>
    <property type="match status" value="1"/>
</dbReference>